<proteinExistence type="predicted"/>
<keyword evidence="3" id="KW-1185">Reference proteome</keyword>
<dbReference type="Gene3D" id="2.60.40.10">
    <property type="entry name" value="Immunoglobulins"/>
    <property type="match status" value="1"/>
</dbReference>
<organism evidence="2 3">
    <name type="scientific">Spirosoma arboris</name>
    <dbReference type="NCBI Taxonomy" id="2682092"/>
    <lineage>
        <taxon>Bacteria</taxon>
        <taxon>Pseudomonadati</taxon>
        <taxon>Bacteroidota</taxon>
        <taxon>Cytophagia</taxon>
        <taxon>Cytophagales</taxon>
        <taxon>Cytophagaceae</taxon>
        <taxon>Spirosoma</taxon>
    </lineage>
</organism>
<dbReference type="SUPFAM" id="SSF53474">
    <property type="entry name" value="alpha/beta-Hydrolases"/>
    <property type="match status" value="1"/>
</dbReference>
<dbReference type="PANTHER" id="PTHR48098">
    <property type="entry name" value="ENTEROCHELIN ESTERASE-RELATED"/>
    <property type="match status" value="1"/>
</dbReference>
<dbReference type="Proteomes" id="UP000436006">
    <property type="component" value="Unassembled WGS sequence"/>
</dbReference>
<comment type="caution">
    <text evidence="2">The sequence shown here is derived from an EMBL/GenBank/DDBJ whole genome shotgun (WGS) entry which is preliminary data.</text>
</comment>
<dbReference type="SUPFAM" id="SSF81296">
    <property type="entry name" value="E set domains"/>
    <property type="match status" value="1"/>
</dbReference>
<dbReference type="PANTHER" id="PTHR48098:SF1">
    <property type="entry name" value="DIACYLGLYCEROL ACYLTRANSFERASE_MYCOLYLTRANSFERASE AG85A"/>
    <property type="match status" value="1"/>
</dbReference>
<accession>A0A7K1S542</accession>
<dbReference type="InterPro" id="IPR000801">
    <property type="entry name" value="Esterase-like"/>
</dbReference>
<evidence type="ECO:0000313" key="3">
    <source>
        <dbReference type="Proteomes" id="UP000436006"/>
    </source>
</evidence>
<dbReference type="RefSeq" id="WP_157583009.1">
    <property type="nucleotide sequence ID" value="NZ_WPIN01000001.1"/>
</dbReference>
<dbReference type="InterPro" id="IPR013783">
    <property type="entry name" value="Ig-like_fold"/>
</dbReference>
<dbReference type="GO" id="GO:0016747">
    <property type="term" value="F:acyltransferase activity, transferring groups other than amino-acyl groups"/>
    <property type="evidence" value="ECO:0007669"/>
    <property type="project" value="TreeGrafter"/>
</dbReference>
<dbReference type="InterPro" id="IPR050583">
    <property type="entry name" value="Mycobacterial_A85_antigen"/>
</dbReference>
<gene>
    <name evidence="2" type="ORF">GO755_02635</name>
</gene>
<dbReference type="Gene3D" id="3.40.50.1820">
    <property type="entry name" value="alpha/beta hydrolase"/>
    <property type="match status" value="1"/>
</dbReference>
<name>A0A7K1S542_9BACT</name>
<dbReference type="InterPro" id="IPR029058">
    <property type="entry name" value="AB_hydrolase_fold"/>
</dbReference>
<keyword evidence="1" id="KW-0732">Signal</keyword>
<feature type="chain" id="PRO_5029677198" evidence="1">
    <location>
        <begin position="24"/>
        <end position="394"/>
    </location>
</feature>
<sequence>MTTNRVNYLISALLLAGSHWTMAQQAHVNLDWNPQKNTQNLVSFGANVISPEVRDDHTVTFRLKAPDAKQVMLTGGPMLLALKAKDPIPFQKGDDGLWSLTVGPIKPDIYVYKFIIDGVQVVDPNNTLTGFNDQPGYSNLVVQGDGPAYYDAKPVPHGAVTRHIYHSDVLNGEREIYVYTPPGYSVKKKYPVLYLVGGSGELASGWALDGRANFIADNLIAEGKMVPMLIAMPNNQVVHRSDPAHTEKTFPLFEEELKKQIIPFVEKAYSTRADRKGRALAGLSMGGRHTQLVGLKNLDLFSSFGVLSAGDLETEKVSAALLNDPAANQKVDYLLVGQGTGEVETIGKRAVALHEALQKHNVNHDYYVGGEGAHDWATWRHLLYYKLLPNLWRK</sequence>
<dbReference type="AlphaFoldDB" id="A0A7K1S542"/>
<dbReference type="Pfam" id="PF00756">
    <property type="entry name" value="Esterase"/>
    <property type="match status" value="1"/>
</dbReference>
<feature type="signal peptide" evidence="1">
    <location>
        <begin position="1"/>
        <end position="23"/>
    </location>
</feature>
<evidence type="ECO:0000256" key="1">
    <source>
        <dbReference type="SAM" id="SignalP"/>
    </source>
</evidence>
<dbReference type="InterPro" id="IPR014756">
    <property type="entry name" value="Ig_E-set"/>
</dbReference>
<dbReference type="EMBL" id="WPIN01000001">
    <property type="protein sequence ID" value="MVM28914.1"/>
    <property type="molecule type" value="Genomic_DNA"/>
</dbReference>
<protein>
    <submittedName>
        <fullName evidence="2">Esterase</fullName>
    </submittedName>
</protein>
<reference evidence="2 3" key="1">
    <citation type="submission" date="2019-12" db="EMBL/GenBank/DDBJ databases">
        <title>Spirosoma sp. HMF4905 genome sequencing and assembly.</title>
        <authorList>
            <person name="Kang H."/>
            <person name="Cha I."/>
            <person name="Kim H."/>
            <person name="Joh K."/>
        </authorList>
    </citation>
    <scope>NUCLEOTIDE SEQUENCE [LARGE SCALE GENOMIC DNA]</scope>
    <source>
        <strain evidence="2 3">HMF4905</strain>
    </source>
</reference>
<evidence type="ECO:0000313" key="2">
    <source>
        <dbReference type="EMBL" id="MVM28914.1"/>
    </source>
</evidence>
<dbReference type="CDD" id="cd11294">
    <property type="entry name" value="E_set_Esterase_like_N"/>
    <property type="match status" value="1"/>
</dbReference>